<comment type="caution">
    <text evidence="1">The sequence shown here is derived from an EMBL/GenBank/DDBJ whole genome shotgun (WGS) entry which is preliminary data.</text>
</comment>
<dbReference type="EMBL" id="JBBNAF010000007">
    <property type="protein sequence ID" value="KAK9128388.1"/>
    <property type="molecule type" value="Genomic_DNA"/>
</dbReference>
<dbReference type="AlphaFoldDB" id="A0AAP0J8Q0"/>
<accession>A0AAP0J8Q0</accession>
<dbReference type="Proteomes" id="UP001420932">
    <property type="component" value="Unassembled WGS sequence"/>
</dbReference>
<reference evidence="1 2" key="1">
    <citation type="submission" date="2024-01" db="EMBL/GenBank/DDBJ databases">
        <title>Genome assemblies of Stephania.</title>
        <authorList>
            <person name="Yang L."/>
        </authorList>
    </citation>
    <scope>NUCLEOTIDE SEQUENCE [LARGE SCALE GENOMIC DNA]</scope>
    <source>
        <strain evidence="1">YNDBR</strain>
        <tissue evidence="1">Leaf</tissue>
    </source>
</reference>
<evidence type="ECO:0000313" key="2">
    <source>
        <dbReference type="Proteomes" id="UP001420932"/>
    </source>
</evidence>
<sequence>MEAHIGRAAAPITSSPSFGCSRGIARMIDGRANYCFTELVDILLTPLLSPGTSASAIGL</sequence>
<keyword evidence="2" id="KW-1185">Reference proteome</keyword>
<proteinExistence type="predicted"/>
<evidence type="ECO:0000313" key="1">
    <source>
        <dbReference type="EMBL" id="KAK9128388.1"/>
    </source>
</evidence>
<gene>
    <name evidence="1" type="ORF">Syun_017185</name>
</gene>
<organism evidence="1 2">
    <name type="scientific">Stephania yunnanensis</name>
    <dbReference type="NCBI Taxonomy" id="152371"/>
    <lineage>
        <taxon>Eukaryota</taxon>
        <taxon>Viridiplantae</taxon>
        <taxon>Streptophyta</taxon>
        <taxon>Embryophyta</taxon>
        <taxon>Tracheophyta</taxon>
        <taxon>Spermatophyta</taxon>
        <taxon>Magnoliopsida</taxon>
        <taxon>Ranunculales</taxon>
        <taxon>Menispermaceae</taxon>
        <taxon>Menispermoideae</taxon>
        <taxon>Cissampelideae</taxon>
        <taxon>Stephania</taxon>
    </lineage>
</organism>
<protein>
    <submittedName>
        <fullName evidence="1">Uncharacterized protein</fullName>
    </submittedName>
</protein>
<name>A0AAP0J8Q0_9MAGN</name>